<dbReference type="InterPro" id="IPR004445">
    <property type="entry name" value="GltS"/>
</dbReference>
<keyword evidence="1" id="KW-0472">Membrane</keyword>
<proteinExistence type="predicted"/>
<keyword evidence="1" id="KW-1133">Transmembrane helix</keyword>
<feature type="transmembrane region" description="Helical" evidence="1">
    <location>
        <begin position="173"/>
        <end position="197"/>
    </location>
</feature>
<evidence type="ECO:0000313" key="3">
    <source>
        <dbReference type="Proteomes" id="UP000243002"/>
    </source>
</evidence>
<feature type="transmembrane region" description="Helical" evidence="1">
    <location>
        <begin position="12"/>
        <end position="29"/>
    </location>
</feature>
<evidence type="ECO:0000313" key="2">
    <source>
        <dbReference type="EMBL" id="PSJ04556.1"/>
    </source>
</evidence>
<accession>A0A2P7MTP0</accession>
<feature type="transmembrane region" description="Helical" evidence="1">
    <location>
        <begin position="111"/>
        <end position="131"/>
    </location>
</feature>
<dbReference type="AlphaFoldDB" id="A0A2P7MTP0"/>
<gene>
    <name evidence="2" type="ORF">C7K55_10035</name>
</gene>
<feature type="transmembrane region" description="Helical" evidence="1">
    <location>
        <begin position="41"/>
        <end position="61"/>
    </location>
</feature>
<dbReference type="RefSeq" id="WP_106632590.1">
    <property type="nucleotide sequence ID" value="NZ_PXXO01000011.1"/>
</dbReference>
<dbReference type="GO" id="GO:0016020">
    <property type="term" value="C:membrane"/>
    <property type="evidence" value="ECO:0007669"/>
    <property type="project" value="InterPro"/>
</dbReference>
<evidence type="ECO:0000256" key="1">
    <source>
        <dbReference type="SAM" id="Phobius"/>
    </source>
</evidence>
<dbReference type="GO" id="GO:0015813">
    <property type="term" value="P:L-glutamate transmembrane transport"/>
    <property type="evidence" value="ECO:0007669"/>
    <property type="project" value="InterPro"/>
</dbReference>
<feature type="transmembrane region" description="Helical" evidence="1">
    <location>
        <begin position="331"/>
        <end position="353"/>
    </location>
</feature>
<sequence length="456" mass="46323">MIATLASDLLPSFGWLALALACLSLILAVGRALGARLQLRLWGIPEALLAGLLGLLLAPGGPLPLLPPQVMQLWADLPLVLLTLVFGSLLLGKPLPKLEGLWRPVSGQVSLALVLAFGQFVVGGLAVLLVLQPWLGVSPVMACLIEVAYEGGHGSAAAMGPSYAALGFPGGQALGLAMATVGLLSSTLVGGLVVVVARSRGWLLADAPGSAPSEPTITASGDSGGVAARAAAWAVNLALAGMAVLTGVALLAGLRWLTSGLGDGVGSVVDALPVFPLAIVGSLLVRLALERSGKAHWASSAVQGQVGTLSADLLITAATAGLDLALLKADWLPLTVLALGGLVWNLAVTLLLAPRLLPADWFERAVIEFGQATGVAASGLLLLRMADPDDRSDALPAFSIKQLMLQPFLAGGVVTVVAPLAVAGWGLPLWTGFCFALVLLFGGTGLWLARTQAHAP</sequence>
<feature type="transmembrane region" description="Helical" evidence="1">
    <location>
        <begin position="271"/>
        <end position="289"/>
    </location>
</feature>
<dbReference type="PANTHER" id="PTHR36178">
    <property type="entry name" value="SLR0625 PROTEIN"/>
    <property type="match status" value="1"/>
</dbReference>
<name>A0A2P7MTP0_9CYAN</name>
<comment type="caution">
    <text evidence="2">The sequence shown here is derived from an EMBL/GenBank/DDBJ whole genome shotgun (WGS) entry which is preliminary data.</text>
</comment>
<dbReference type="EMBL" id="PXXO01000011">
    <property type="protein sequence ID" value="PSJ04556.1"/>
    <property type="molecule type" value="Genomic_DNA"/>
</dbReference>
<organism evidence="2 3">
    <name type="scientific">Cyanobium usitatum str. Tous</name>
    <dbReference type="NCBI Taxonomy" id="2116684"/>
    <lineage>
        <taxon>Bacteria</taxon>
        <taxon>Bacillati</taxon>
        <taxon>Cyanobacteriota</taxon>
        <taxon>Cyanophyceae</taxon>
        <taxon>Synechococcales</taxon>
        <taxon>Prochlorococcaceae</taxon>
        <taxon>Cyanobium</taxon>
    </lineage>
</organism>
<dbReference type="GO" id="GO:0015501">
    <property type="term" value="F:glutamate:sodium symporter activity"/>
    <property type="evidence" value="ECO:0007669"/>
    <property type="project" value="InterPro"/>
</dbReference>
<protein>
    <submittedName>
        <fullName evidence="2">Sodium:solute symporter</fullName>
    </submittedName>
</protein>
<reference evidence="2 3" key="1">
    <citation type="journal article" date="2018" name="Environ. Microbiol.">
        <title>Ecological and genomic features of two widespread freshwater picocyanobacteria.</title>
        <authorList>
            <person name="Cabello-Yeves P.J."/>
            <person name="Picazo A."/>
            <person name="Camacho A."/>
            <person name="Callieri C."/>
            <person name="Rosselli R."/>
            <person name="Roda-Garcia J.J."/>
            <person name="Coutinho F.H."/>
            <person name="Rodriguez-Valera F."/>
        </authorList>
    </citation>
    <scope>NUCLEOTIDE SEQUENCE [LARGE SCALE GENOMIC DNA]</scope>
    <source>
        <strain evidence="2 3">Tous</strain>
    </source>
</reference>
<dbReference type="OrthoDB" id="9801557at2"/>
<feature type="transmembrane region" description="Helical" evidence="1">
    <location>
        <begin position="73"/>
        <end position="91"/>
    </location>
</feature>
<keyword evidence="1" id="KW-0812">Transmembrane</keyword>
<keyword evidence="3" id="KW-1185">Reference proteome</keyword>
<feature type="transmembrane region" description="Helical" evidence="1">
    <location>
        <begin position="403"/>
        <end position="423"/>
    </location>
</feature>
<feature type="transmembrane region" description="Helical" evidence="1">
    <location>
        <begin position="230"/>
        <end position="251"/>
    </location>
</feature>
<dbReference type="PANTHER" id="PTHR36178:SF1">
    <property type="entry name" value="SODIUM_GLUTAMATE SYMPORTER"/>
    <property type="match status" value="1"/>
</dbReference>
<dbReference type="Proteomes" id="UP000243002">
    <property type="component" value="Unassembled WGS sequence"/>
</dbReference>
<feature type="transmembrane region" description="Helical" evidence="1">
    <location>
        <begin position="429"/>
        <end position="449"/>
    </location>
</feature>